<proteinExistence type="predicted"/>
<feature type="coiled-coil region" evidence="1">
    <location>
        <begin position="129"/>
        <end position="177"/>
    </location>
</feature>
<dbReference type="EMBL" id="LIAE01007535">
    <property type="protein sequence ID" value="PAV78697.1"/>
    <property type="molecule type" value="Genomic_DNA"/>
</dbReference>
<evidence type="ECO:0000313" key="3">
    <source>
        <dbReference type="EMBL" id="PAV78697.1"/>
    </source>
</evidence>
<reference evidence="3 4" key="1">
    <citation type="journal article" date="2017" name="Curr. Biol.">
        <title>Genome architecture and evolution of a unichromosomal asexual nematode.</title>
        <authorList>
            <person name="Fradin H."/>
            <person name="Zegar C."/>
            <person name="Gutwein M."/>
            <person name="Lucas J."/>
            <person name="Kovtun M."/>
            <person name="Corcoran D."/>
            <person name="Baugh L.R."/>
            <person name="Kiontke K."/>
            <person name="Gunsalus K."/>
            <person name="Fitch D.H."/>
            <person name="Piano F."/>
        </authorList>
    </citation>
    <scope>NUCLEOTIDE SEQUENCE [LARGE SCALE GENOMIC DNA]</scope>
    <source>
        <strain evidence="3">PF1309</strain>
    </source>
</reference>
<keyword evidence="1" id="KW-0175">Coiled coil</keyword>
<feature type="compositionally biased region" description="Low complexity" evidence="2">
    <location>
        <begin position="49"/>
        <end position="59"/>
    </location>
</feature>
<evidence type="ECO:0000313" key="4">
    <source>
        <dbReference type="Proteomes" id="UP000218231"/>
    </source>
</evidence>
<name>A0A2A2KXV2_9BILA</name>
<sequence>MSEMYERQTMTLDWTGEFGLQQDDKQSSSSNDCSPSTSSQVSQADSEESCSSQLSSQSSVAHRNNIARITKRKMTKQIQQSKFKSLVAAKERKRIGKFVGRRYQDNTTLSLKKWKRCKEKIDREFDPQLREMIERTERLQREHRELLQASIEARIKNDRLAQECAELRAQAESRQLATYQALLRAVRMRIEQTDNDNDHDDFVYEPDADAFE</sequence>
<protein>
    <submittedName>
        <fullName evidence="3">Uncharacterized protein</fullName>
    </submittedName>
</protein>
<dbReference type="AlphaFoldDB" id="A0A2A2KXV2"/>
<evidence type="ECO:0000256" key="2">
    <source>
        <dbReference type="SAM" id="MobiDB-lite"/>
    </source>
</evidence>
<dbReference type="Proteomes" id="UP000218231">
    <property type="component" value="Unassembled WGS sequence"/>
</dbReference>
<feature type="compositionally biased region" description="Low complexity" evidence="2">
    <location>
        <begin position="27"/>
        <end position="40"/>
    </location>
</feature>
<gene>
    <name evidence="3" type="ORF">WR25_21128</name>
</gene>
<keyword evidence="4" id="KW-1185">Reference proteome</keyword>
<evidence type="ECO:0000256" key="1">
    <source>
        <dbReference type="SAM" id="Coils"/>
    </source>
</evidence>
<comment type="caution">
    <text evidence="3">The sequence shown here is derived from an EMBL/GenBank/DDBJ whole genome shotgun (WGS) entry which is preliminary data.</text>
</comment>
<organism evidence="3 4">
    <name type="scientific">Diploscapter pachys</name>
    <dbReference type="NCBI Taxonomy" id="2018661"/>
    <lineage>
        <taxon>Eukaryota</taxon>
        <taxon>Metazoa</taxon>
        <taxon>Ecdysozoa</taxon>
        <taxon>Nematoda</taxon>
        <taxon>Chromadorea</taxon>
        <taxon>Rhabditida</taxon>
        <taxon>Rhabditina</taxon>
        <taxon>Rhabditomorpha</taxon>
        <taxon>Rhabditoidea</taxon>
        <taxon>Rhabditidae</taxon>
        <taxon>Diploscapter</taxon>
    </lineage>
</organism>
<accession>A0A2A2KXV2</accession>
<feature type="region of interest" description="Disordered" evidence="2">
    <location>
        <begin position="13"/>
        <end position="64"/>
    </location>
</feature>